<dbReference type="InterPro" id="IPR001254">
    <property type="entry name" value="Trypsin_dom"/>
</dbReference>
<dbReference type="Proteomes" id="UP000285211">
    <property type="component" value="Unassembled WGS sequence"/>
</dbReference>
<keyword evidence="2" id="KW-0645">Protease</keyword>
<accession>A0A437KTA0</accession>
<evidence type="ECO:0000313" key="2">
    <source>
        <dbReference type="EMBL" id="RVT75327.1"/>
    </source>
</evidence>
<proteinExistence type="predicted"/>
<dbReference type="Pfam" id="PF00089">
    <property type="entry name" value="Trypsin"/>
    <property type="match status" value="1"/>
</dbReference>
<protein>
    <submittedName>
        <fullName evidence="2">Trypsin-like serine protease</fullName>
    </submittedName>
</protein>
<dbReference type="OrthoDB" id="1453881at2"/>
<evidence type="ECO:0000313" key="3">
    <source>
        <dbReference type="Proteomes" id="UP000285211"/>
    </source>
</evidence>
<sequence length="255" mass="29304">MKLLLLFFSVICYSQNNCDKIFNGCDKPCGPVEKREERIILNEDQNKVSPYSYVIHQTFNRIFGNFSSTSSFIAPDVLITAHHNVIRQGMIKGITLYNPANNNQNMYLKKKEFIIYTYKSKLNPLTDIAIIKFKNPNKIKAYYFGHFQLDKVDNIKTKTSEVHLTGFPCDMTNTKIDKKCTINDLYLDDKMSLIGYNMFTCTGDSGAPLWLIDNDKPTIIGIHHGGNEGYINNCFNISAKMDTDFLKWINQYIAK</sequence>
<dbReference type="GO" id="GO:0006508">
    <property type="term" value="P:proteolysis"/>
    <property type="evidence" value="ECO:0007669"/>
    <property type="project" value="UniProtKB-KW"/>
</dbReference>
<dbReference type="GO" id="GO:0004252">
    <property type="term" value="F:serine-type endopeptidase activity"/>
    <property type="evidence" value="ECO:0007669"/>
    <property type="project" value="InterPro"/>
</dbReference>
<dbReference type="AlphaFoldDB" id="A0A437KTA0"/>
<dbReference type="SUPFAM" id="SSF50494">
    <property type="entry name" value="Trypsin-like serine proteases"/>
    <property type="match status" value="1"/>
</dbReference>
<dbReference type="Gene3D" id="2.40.10.10">
    <property type="entry name" value="Trypsin-like serine proteases"/>
    <property type="match status" value="2"/>
</dbReference>
<dbReference type="InterPro" id="IPR043504">
    <property type="entry name" value="Peptidase_S1_PA_chymotrypsin"/>
</dbReference>
<name>A0A437KTA0_9FLAO</name>
<feature type="domain" description="Peptidase S1" evidence="1">
    <location>
        <begin position="65"/>
        <end position="249"/>
    </location>
</feature>
<comment type="caution">
    <text evidence="2">The sequence shown here is derived from an EMBL/GenBank/DDBJ whole genome shotgun (WGS) entry which is preliminary data.</text>
</comment>
<gene>
    <name evidence="2" type="ORF">EOD40_11220</name>
</gene>
<organism evidence="2 3">
    <name type="scientific">Flavobacterium sufflavum</name>
    <dbReference type="NCBI Taxonomy" id="1921138"/>
    <lineage>
        <taxon>Bacteria</taxon>
        <taxon>Pseudomonadati</taxon>
        <taxon>Bacteroidota</taxon>
        <taxon>Flavobacteriia</taxon>
        <taxon>Flavobacteriales</taxon>
        <taxon>Flavobacteriaceae</taxon>
        <taxon>Flavobacterium</taxon>
    </lineage>
</organism>
<keyword evidence="3" id="KW-1185">Reference proteome</keyword>
<dbReference type="RefSeq" id="WP_128195553.1">
    <property type="nucleotide sequence ID" value="NZ_SACJ01000006.1"/>
</dbReference>
<dbReference type="EMBL" id="SACJ01000006">
    <property type="protein sequence ID" value="RVT75327.1"/>
    <property type="molecule type" value="Genomic_DNA"/>
</dbReference>
<evidence type="ECO:0000259" key="1">
    <source>
        <dbReference type="Pfam" id="PF00089"/>
    </source>
</evidence>
<reference evidence="2 3" key="1">
    <citation type="submission" date="2019-01" db="EMBL/GenBank/DDBJ databases">
        <authorList>
            <person name="Chen W.-M."/>
        </authorList>
    </citation>
    <scope>NUCLEOTIDE SEQUENCE [LARGE SCALE GENOMIC DNA]</scope>
    <source>
        <strain evidence="2 3">BBQ-12</strain>
    </source>
</reference>
<keyword evidence="2" id="KW-0378">Hydrolase</keyword>
<dbReference type="InterPro" id="IPR009003">
    <property type="entry name" value="Peptidase_S1_PA"/>
</dbReference>